<name>A0AAN7CA18_9PEZI</name>
<evidence type="ECO:0000256" key="6">
    <source>
        <dbReference type="ARBA" id="ARBA00022777"/>
    </source>
</evidence>
<evidence type="ECO:0000256" key="3">
    <source>
        <dbReference type="ARBA" id="ARBA00012054"/>
    </source>
</evidence>
<keyword evidence="6 9" id="KW-0418">Kinase</keyword>
<dbReference type="GO" id="GO:0046316">
    <property type="term" value="F:gluconokinase activity"/>
    <property type="evidence" value="ECO:0007669"/>
    <property type="project" value="UniProtKB-EC"/>
</dbReference>
<comment type="caution">
    <text evidence="10">The sequence shown here is derived from an EMBL/GenBank/DDBJ whole genome shotgun (WGS) entry which is preliminary data.</text>
</comment>
<evidence type="ECO:0000256" key="1">
    <source>
        <dbReference type="ARBA" id="ARBA00004875"/>
    </source>
</evidence>
<keyword evidence="11" id="KW-1185">Reference proteome</keyword>
<dbReference type="Proteomes" id="UP001303760">
    <property type="component" value="Unassembled WGS sequence"/>
</dbReference>
<comment type="pathway">
    <text evidence="1 9">Carbohydrate acid metabolism; D-gluconate degradation.</text>
</comment>
<reference evidence="10" key="1">
    <citation type="journal article" date="2023" name="Mol. Phylogenet. Evol.">
        <title>Genome-scale phylogeny and comparative genomics of the fungal order Sordariales.</title>
        <authorList>
            <person name="Hensen N."/>
            <person name="Bonometti L."/>
            <person name="Westerberg I."/>
            <person name="Brannstrom I.O."/>
            <person name="Guillou S."/>
            <person name="Cros-Aarteil S."/>
            <person name="Calhoun S."/>
            <person name="Haridas S."/>
            <person name="Kuo A."/>
            <person name="Mondo S."/>
            <person name="Pangilinan J."/>
            <person name="Riley R."/>
            <person name="LaButti K."/>
            <person name="Andreopoulos B."/>
            <person name="Lipzen A."/>
            <person name="Chen C."/>
            <person name="Yan M."/>
            <person name="Daum C."/>
            <person name="Ng V."/>
            <person name="Clum A."/>
            <person name="Steindorff A."/>
            <person name="Ohm R.A."/>
            <person name="Martin F."/>
            <person name="Silar P."/>
            <person name="Natvig D.O."/>
            <person name="Lalanne C."/>
            <person name="Gautier V."/>
            <person name="Ament-Velasquez S.L."/>
            <person name="Kruys A."/>
            <person name="Hutchinson M.I."/>
            <person name="Powell A.J."/>
            <person name="Barry K."/>
            <person name="Miller A.N."/>
            <person name="Grigoriev I.V."/>
            <person name="Debuchy R."/>
            <person name="Gladieux P."/>
            <person name="Hiltunen Thoren M."/>
            <person name="Johannesson H."/>
        </authorList>
    </citation>
    <scope>NUCLEOTIDE SEQUENCE</scope>
    <source>
        <strain evidence="10">CBS 532.94</strain>
    </source>
</reference>
<keyword evidence="4 9" id="KW-0808">Transferase</keyword>
<dbReference type="PANTHER" id="PTHR43442:SF3">
    <property type="entry name" value="GLUCONOKINASE-RELATED"/>
    <property type="match status" value="1"/>
</dbReference>
<evidence type="ECO:0000256" key="9">
    <source>
        <dbReference type="RuleBase" id="RU363066"/>
    </source>
</evidence>
<keyword evidence="10" id="KW-0378">Hydrolase</keyword>
<evidence type="ECO:0000256" key="8">
    <source>
        <dbReference type="ARBA" id="ARBA00048090"/>
    </source>
</evidence>
<reference evidence="10" key="2">
    <citation type="submission" date="2023-05" db="EMBL/GenBank/DDBJ databases">
        <authorList>
            <consortium name="Lawrence Berkeley National Laboratory"/>
            <person name="Steindorff A."/>
            <person name="Hensen N."/>
            <person name="Bonometti L."/>
            <person name="Westerberg I."/>
            <person name="Brannstrom I.O."/>
            <person name="Guillou S."/>
            <person name="Cros-Aarteil S."/>
            <person name="Calhoun S."/>
            <person name="Haridas S."/>
            <person name="Kuo A."/>
            <person name="Mondo S."/>
            <person name="Pangilinan J."/>
            <person name="Riley R."/>
            <person name="Labutti K."/>
            <person name="Andreopoulos B."/>
            <person name="Lipzen A."/>
            <person name="Chen C."/>
            <person name="Yanf M."/>
            <person name="Daum C."/>
            <person name="Ng V."/>
            <person name="Clum A."/>
            <person name="Ohm R."/>
            <person name="Martin F."/>
            <person name="Silar P."/>
            <person name="Natvig D."/>
            <person name="Lalanne C."/>
            <person name="Gautier V."/>
            <person name="Ament-Velasquez S.L."/>
            <person name="Kruys A."/>
            <person name="Hutchinson M.I."/>
            <person name="Powell A.J."/>
            <person name="Barry K."/>
            <person name="Miller A.N."/>
            <person name="Grigoriev I.V."/>
            <person name="Debuchy R."/>
            <person name="Gladieux P."/>
            <person name="Thoren M.H."/>
            <person name="Johannesson H."/>
        </authorList>
    </citation>
    <scope>NUCLEOTIDE SEQUENCE</scope>
    <source>
        <strain evidence="10">CBS 532.94</strain>
    </source>
</reference>
<evidence type="ECO:0000256" key="5">
    <source>
        <dbReference type="ARBA" id="ARBA00022741"/>
    </source>
</evidence>
<evidence type="ECO:0000313" key="11">
    <source>
        <dbReference type="Proteomes" id="UP001303760"/>
    </source>
</evidence>
<dbReference type="NCBIfam" id="TIGR01313">
    <property type="entry name" value="therm_gnt_kin"/>
    <property type="match status" value="1"/>
</dbReference>
<evidence type="ECO:0000256" key="2">
    <source>
        <dbReference type="ARBA" id="ARBA00008420"/>
    </source>
</evidence>
<dbReference type="AlphaFoldDB" id="A0AAN7CA18"/>
<organism evidence="10 11">
    <name type="scientific">Achaetomium macrosporum</name>
    <dbReference type="NCBI Taxonomy" id="79813"/>
    <lineage>
        <taxon>Eukaryota</taxon>
        <taxon>Fungi</taxon>
        <taxon>Dikarya</taxon>
        <taxon>Ascomycota</taxon>
        <taxon>Pezizomycotina</taxon>
        <taxon>Sordariomycetes</taxon>
        <taxon>Sordariomycetidae</taxon>
        <taxon>Sordariales</taxon>
        <taxon>Chaetomiaceae</taxon>
        <taxon>Achaetomium</taxon>
    </lineage>
</organism>
<dbReference type="GO" id="GO:0005975">
    <property type="term" value="P:carbohydrate metabolic process"/>
    <property type="evidence" value="ECO:0007669"/>
    <property type="project" value="InterPro"/>
</dbReference>
<keyword evidence="7 9" id="KW-0067">ATP-binding</keyword>
<gene>
    <name evidence="10" type="ORF">C8A03DRAFT_15775</name>
</gene>
<dbReference type="PANTHER" id="PTHR43442">
    <property type="entry name" value="GLUCONOKINASE-RELATED"/>
    <property type="match status" value="1"/>
</dbReference>
<dbReference type="EC" id="2.7.1.12" evidence="3 9"/>
<dbReference type="GO" id="GO:0005737">
    <property type="term" value="C:cytoplasm"/>
    <property type="evidence" value="ECO:0007669"/>
    <property type="project" value="TreeGrafter"/>
</dbReference>
<accession>A0AAN7CA18</accession>
<dbReference type="InterPro" id="IPR027417">
    <property type="entry name" value="P-loop_NTPase"/>
</dbReference>
<proteinExistence type="inferred from homology"/>
<evidence type="ECO:0000256" key="7">
    <source>
        <dbReference type="ARBA" id="ARBA00022840"/>
    </source>
</evidence>
<dbReference type="GO" id="GO:0005524">
    <property type="term" value="F:ATP binding"/>
    <property type="evidence" value="ECO:0007669"/>
    <property type="project" value="UniProtKB-KW"/>
</dbReference>
<keyword evidence="5 9" id="KW-0547">Nucleotide-binding</keyword>
<dbReference type="InterPro" id="IPR006001">
    <property type="entry name" value="Therm_gnt_kin"/>
</dbReference>
<evidence type="ECO:0000313" key="10">
    <source>
        <dbReference type="EMBL" id="KAK4237716.1"/>
    </source>
</evidence>
<comment type="similarity">
    <text evidence="2 9">Belongs to the gluconokinase GntK/GntV family.</text>
</comment>
<evidence type="ECO:0000256" key="4">
    <source>
        <dbReference type="ARBA" id="ARBA00022679"/>
    </source>
</evidence>
<sequence length="195" mass="22133">MSSQEAQEQPPATKHEAQDTTRGWIWFITGPTACGKTTIAKSLAQSLGFTFAEGDDYHPPSNLEKMSRNQPLTDADRAAWLDALRADEAPRRVVTCSALKRRYRDLLRDGHHTPREQQFRIGFVLLDVPEDVLRQRARERKGHFAGEGLVESQLRDLELPGEEETDVLVVKVGRENGVEDTLREVIERVRVKMES</sequence>
<dbReference type="CDD" id="cd02021">
    <property type="entry name" value="GntK"/>
    <property type="match status" value="1"/>
</dbReference>
<comment type="catalytic activity">
    <reaction evidence="8 9">
        <text>D-gluconate + ATP = 6-phospho-D-gluconate + ADP + H(+)</text>
        <dbReference type="Rhea" id="RHEA:19433"/>
        <dbReference type="ChEBI" id="CHEBI:15378"/>
        <dbReference type="ChEBI" id="CHEBI:18391"/>
        <dbReference type="ChEBI" id="CHEBI:30616"/>
        <dbReference type="ChEBI" id="CHEBI:58759"/>
        <dbReference type="ChEBI" id="CHEBI:456216"/>
        <dbReference type="EC" id="2.7.1.12"/>
    </reaction>
</comment>
<dbReference type="SUPFAM" id="SSF52540">
    <property type="entry name" value="P-loop containing nucleoside triphosphate hydrolases"/>
    <property type="match status" value="1"/>
</dbReference>
<dbReference type="Pfam" id="PF13238">
    <property type="entry name" value="AAA_18"/>
    <property type="match status" value="1"/>
</dbReference>
<dbReference type="EMBL" id="MU860126">
    <property type="protein sequence ID" value="KAK4237716.1"/>
    <property type="molecule type" value="Genomic_DNA"/>
</dbReference>
<protein>
    <recommendedName>
        <fullName evidence="3 9">Gluconokinase</fullName>
        <ecNumber evidence="3 9">2.7.1.12</ecNumber>
    </recommendedName>
</protein>
<dbReference type="GO" id="GO:0016787">
    <property type="term" value="F:hydrolase activity"/>
    <property type="evidence" value="ECO:0007669"/>
    <property type="project" value="UniProtKB-KW"/>
</dbReference>
<dbReference type="Gene3D" id="3.40.50.300">
    <property type="entry name" value="P-loop containing nucleotide triphosphate hydrolases"/>
    <property type="match status" value="1"/>
</dbReference>